<feature type="transmembrane region" description="Helical" evidence="6">
    <location>
        <begin position="365"/>
        <end position="385"/>
    </location>
</feature>
<dbReference type="OrthoDB" id="7473300at2"/>
<keyword evidence="5 6" id="KW-0472">Membrane</keyword>
<dbReference type="GO" id="GO:0016020">
    <property type="term" value="C:membrane"/>
    <property type="evidence" value="ECO:0007669"/>
    <property type="project" value="UniProtKB-SubCell"/>
</dbReference>
<dbReference type="PANTHER" id="PTHR23505">
    <property type="entry name" value="SPINSTER"/>
    <property type="match status" value="1"/>
</dbReference>
<dbReference type="InterPro" id="IPR044770">
    <property type="entry name" value="MFS_spinster-like"/>
</dbReference>
<keyword evidence="4 6" id="KW-1133">Transmembrane helix</keyword>
<gene>
    <name evidence="8" type="ordered locus">Hbal_2299</name>
</gene>
<feature type="transmembrane region" description="Helical" evidence="6">
    <location>
        <begin position="330"/>
        <end position="353"/>
    </location>
</feature>
<dbReference type="eggNOG" id="COG2271">
    <property type="taxonomic scope" value="Bacteria"/>
</dbReference>
<name>C6XMR5_HIRBI</name>
<feature type="transmembrane region" description="Helical" evidence="6">
    <location>
        <begin position="271"/>
        <end position="293"/>
    </location>
</feature>
<evidence type="ECO:0000256" key="1">
    <source>
        <dbReference type="ARBA" id="ARBA00004141"/>
    </source>
</evidence>
<feature type="transmembrane region" description="Helical" evidence="6">
    <location>
        <begin position="20"/>
        <end position="38"/>
    </location>
</feature>
<keyword evidence="3 6" id="KW-0812">Transmembrane</keyword>
<evidence type="ECO:0000313" key="9">
    <source>
        <dbReference type="Proteomes" id="UP000002745"/>
    </source>
</evidence>
<evidence type="ECO:0000256" key="6">
    <source>
        <dbReference type="SAM" id="Phobius"/>
    </source>
</evidence>
<dbReference type="Pfam" id="PF07690">
    <property type="entry name" value="MFS_1"/>
    <property type="match status" value="1"/>
</dbReference>
<dbReference type="PANTHER" id="PTHR23505:SF79">
    <property type="entry name" value="PROTEIN SPINSTER"/>
    <property type="match status" value="1"/>
</dbReference>
<reference evidence="9" key="1">
    <citation type="journal article" date="2011" name="J. Bacteriol.">
        <title>Genome sequences of eight morphologically diverse alphaproteobacteria.</title>
        <authorList>
            <consortium name="US DOE Joint Genome Institute"/>
            <person name="Brown P.J."/>
            <person name="Kysela D.T."/>
            <person name="Buechlein A."/>
            <person name="Hemmerich C."/>
            <person name="Brun Y.V."/>
        </authorList>
    </citation>
    <scope>NUCLEOTIDE SEQUENCE [LARGE SCALE GENOMIC DNA]</scope>
    <source>
        <strain evidence="9">ATCC 49814 / DSM 5838 / IFAM 1418</strain>
    </source>
</reference>
<feature type="transmembrane region" description="Helical" evidence="6">
    <location>
        <begin position="181"/>
        <end position="200"/>
    </location>
</feature>
<dbReference type="CDD" id="cd17328">
    <property type="entry name" value="MFS_spinster_like"/>
    <property type="match status" value="1"/>
</dbReference>
<accession>C6XMR5</accession>
<feature type="transmembrane region" description="Helical" evidence="6">
    <location>
        <begin position="92"/>
        <end position="119"/>
    </location>
</feature>
<comment type="subcellular location">
    <subcellularLocation>
        <location evidence="1">Membrane</location>
        <topology evidence="1">Multi-pass membrane protein</topology>
    </subcellularLocation>
</comment>
<dbReference type="AlphaFoldDB" id="C6XMR5"/>
<dbReference type="HOGENOM" id="CLU_001265_5_12_5"/>
<dbReference type="STRING" id="582402.Hbal_2299"/>
<feature type="transmembrane region" description="Helical" evidence="6">
    <location>
        <begin position="431"/>
        <end position="453"/>
    </location>
</feature>
<dbReference type="EMBL" id="CP001678">
    <property type="protein sequence ID" value="ACT59979.1"/>
    <property type="molecule type" value="Genomic_DNA"/>
</dbReference>
<feature type="domain" description="Major facilitator superfamily (MFS) profile" evidence="7">
    <location>
        <begin position="25"/>
        <end position="457"/>
    </location>
</feature>
<dbReference type="InterPro" id="IPR020846">
    <property type="entry name" value="MFS_dom"/>
</dbReference>
<dbReference type="Proteomes" id="UP000002745">
    <property type="component" value="Chromosome"/>
</dbReference>
<protein>
    <submittedName>
        <fullName evidence="8">Major facilitator superfamily MFS_1</fullName>
    </submittedName>
</protein>
<keyword evidence="2" id="KW-0813">Transport</keyword>
<evidence type="ECO:0000313" key="8">
    <source>
        <dbReference type="EMBL" id="ACT59979.1"/>
    </source>
</evidence>
<dbReference type="KEGG" id="hba:Hbal_2299"/>
<evidence type="ECO:0000256" key="4">
    <source>
        <dbReference type="ARBA" id="ARBA00022989"/>
    </source>
</evidence>
<organism evidence="8 9">
    <name type="scientific">Hirschia baltica (strain ATCC 49814 / DSM 5838 / IFAM 1418)</name>
    <dbReference type="NCBI Taxonomy" id="582402"/>
    <lineage>
        <taxon>Bacteria</taxon>
        <taxon>Pseudomonadati</taxon>
        <taxon>Pseudomonadota</taxon>
        <taxon>Alphaproteobacteria</taxon>
        <taxon>Hyphomonadales</taxon>
        <taxon>Hyphomonadaceae</taxon>
        <taxon>Hirschia</taxon>
    </lineage>
</organism>
<evidence type="ECO:0000256" key="3">
    <source>
        <dbReference type="ARBA" id="ARBA00022692"/>
    </source>
</evidence>
<sequence length="469" mass="49870">MSTTDTSIVTNTGNNFGSFGYRSFVLWTLTIVYTFNFIDRILISVMGGPIIAEFGLSNFEFGILSGIGFALFYTMLGIPIANFSERHNRVRIIGICVILWSLATVLCGFATGFVTLLLARLLVGIGEAGCTPPANSLISDYYKPVARPTALGIYAMGVTAGGVLAQLGGGWVIQNFTWREAFIYVGAPGIIIGILVLLTIKEPPRGYSDPPTTKSASQTNFKDAIVEIFSKPTFWIMAVGATLAAFAGYGLVGFTPLFIQYVHGYSAGETAIMFMAPVGLAATLGAFLGGYLTQTASKKSETAPTWVSGIAFLIAVPFYAFSFFASDHRLMLAMLMLGSVLQYFYIGAQYNIAQAVVSVRSRATAVAVLLFVVNLIGYGFGPPIIGLMADIFASNQLASGEFAGTLSSSCNFADASLSEAAQSACRAAKGYGIQMACVAATVLFALAGLFFLISGRTFVRDRYVSEPAT</sequence>
<dbReference type="Gene3D" id="1.20.1250.20">
    <property type="entry name" value="MFS general substrate transporter like domains"/>
    <property type="match status" value="1"/>
</dbReference>
<feature type="transmembrane region" description="Helical" evidence="6">
    <location>
        <begin position="151"/>
        <end position="169"/>
    </location>
</feature>
<dbReference type="RefSeq" id="WP_015828129.1">
    <property type="nucleotide sequence ID" value="NC_012982.1"/>
</dbReference>
<evidence type="ECO:0000259" key="7">
    <source>
        <dbReference type="PROSITE" id="PS50850"/>
    </source>
</evidence>
<keyword evidence="9" id="KW-1185">Reference proteome</keyword>
<evidence type="ECO:0000256" key="5">
    <source>
        <dbReference type="ARBA" id="ARBA00023136"/>
    </source>
</evidence>
<proteinExistence type="predicted"/>
<dbReference type="PROSITE" id="PS50850">
    <property type="entry name" value="MFS"/>
    <property type="match status" value="1"/>
</dbReference>
<feature type="transmembrane region" description="Helical" evidence="6">
    <location>
        <begin position="305"/>
        <end position="324"/>
    </location>
</feature>
<feature type="transmembrane region" description="Helical" evidence="6">
    <location>
        <begin position="59"/>
        <end position="80"/>
    </location>
</feature>
<dbReference type="InterPro" id="IPR036259">
    <property type="entry name" value="MFS_trans_sf"/>
</dbReference>
<dbReference type="InterPro" id="IPR011701">
    <property type="entry name" value="MFS"/>
</dbReference>
<dbReference type="GO" id="GO:0022857">
    <property type="term" value="F:transmembrane transporter activity"/>
    <property type="evidence" value="ECO:0007669"/>
    <property type="project" value="InterPro"/>
</dbReference>
<feature type="transmembrane region" description="Helical" evidence="6">
    <location>
        <begin position="234"/>
        <end position="259"/>
    </location>
</feature>
<evidence type="ECO:0000256" key="2">
    <source>
        <dbReference type="ARBA" id="ARBA00022448"/>
    </source>
</evidence>
<dbReference type="SUPFAM" id="SSF103473">
    <property type="entry name" value="MFS general substrate transporter"/>
    <property type="match status" value="1"/>
</dbReference>